<dbReference type="Proteomes" id="UP000199446">
    <property type="component" value="Unassembled WGS sequence"/>
</dbReference>
<dbReference type="PROSITE" id="PS51257">
    <property type="entry name" value="PROKAR_LIPOPROTEIN"/>
    <property type="match status" value="1"/>
</dbReference>
<name>A0A1G7KJE2_9DEIN</name>
<dbReference type="RefSeq" id="WP_093008557.1">
    <property type="nucleotide sequence ID" value="NZ_FNBC01000046.1"/>
</dbReference>
<proteinExistence type="predicted"/>
<gene>
    <name evidence="1" type="ORF">SAMN04488243_14616</name>
</gene>
<reference evidence="2" key="1">
    <citation type="submission" date="2016-10" db="EMBL/GenBank/DDBJ databases">
        <authorList>
            <person name="Varghese N."/>
            <person name="Submissions S."/>
        </authorList>
    </citation>
    <scope>NUCLEOTIDE SEQUENCE [LARGE SCALE GENOMIC DNA]</scope>
    <source>
        <strain evidence="2">CGMCC 1.6992</strain>
    </source>
</reference>
<accession>A0A1G7KJE2</accession>
<keyword evidence="2" id="KW-1185">Reference proteome</keyword>
<dbReference type="AlphaFoldDB" id="A0A1G7KJE2"/>
<dbReference type="EMBL" id="FNBC01000046">
    <property type="protein sequence ID" value="SDF37317.1"/>
    <property type="molecule type" value="Genomic_DNA"/>
</dbReference>
<protein>
    <submittedName>
        <fullName evidence="1">Uncharacterized protein</fullName>
    </submittedName>
</protein>
<sequence length="144" mass="15784">MRRWLLGLKMATLTLFLLAGCGGQLNLCWTCWGGATDPSFQVYLEPTYQRVKRGETALFTLRVVSDYPSIPFGGVVCLRDGRGNPPPPGIGWGESCLPFRVEGEARLDLAVEVAPSASPGVYRLRFEVGNGSLTRYAPFTLEVE</sequence>
<evidence type="ECO:0000313" key="1">
    <source>
        <dbReference type="EMBL" id="SDF37317.1"/>
    </source>
</evidence>
<evidence type="ECO:0000313" key="2">
    <source>
        <dbReference type="Proteomes" id="UP000199446"/>
    </source>
</evidence>
<organism evidence="1 2">
    <name type="scientific">Thermus arciformis</name>
    <dbReference type="NCBI Taxonomy" id="482827"/>
    <lineage>
        <taxon>Bacteria</taxon>
        <taxon>Thermotogati</taxon>
        <taxon>Deinococcota</taxon>
        <taxon>Deinococci</taxon>
        <taxon>Thermales</taxon>
        <taxon>Thermaceae</taxon>
        <taxon>Thermus</taxon>
    </lineage>
</organism>